<dbReference type="EMBL" id="AP014936">
    <property type="protein sequence ID" value="BAU48077.1"/>
    <property type="molecule type" value="Genomic_DNA"/>
</dbReference>
<evidence type="ECO:0000256" key="4">
    <source>
        <dbReference type="ARBA" id="ARBA00023002"/>
    </source>
</evidence>
<proteinExistence type="inferred from homology"/>
<reference evidence="7 8" key="1">
    <citation type="submission" date="2015-08" db="EMBL/GenBank/DDBJ databases">
        <title>Complete genome sequence of Sulfurifustis variabilis.</title>
        <authorList>
            <person name="Miura A."/>
            <person name="Kojima H."/>
            <person name="Fukui M."/>
        </authorList>
    </citation>
    <scope>NUCLEOTIDE SEQUENCE [LARGE SCALE GENOMIC DNA]</scope>
    <source>
        <strain evidence="8">skN76</strain>
    </source>
</reference>
<name>A0A1B4VDJ2_9GAMM</name>
<dbReference type="OrthoDB" id="9801699at2"/>
<gene>
    <name evidence="7" type="ORF">SVA_1515</name>
</gene>
<dbReference type="Proteomes" id="UP000218899">
    <property type="component" value="Chromosome"/>
</dbReference>
<dbReference type="GO" id="GO:0005737">
    <property type="term" value="C:cytoplasm"/>
    <property type="evidence" value="ECO:0007669"/>
    <property type="project" value="TreeGrafter"/>
</dbReference>
<keyword evidence="8" id="KW-1185">Reference proteome</keyword>
<comment type="similarity">
    <text evidence="5">Belongs to the L2HGDH family.</text>
</comment>
<dbReference type="Gene3D" id="3.50.50.60">
    <property type="entry name" value="FAD/NAD(P)-binding domain"/>
    <property type="match status" value="1"/>
</dbReference>
<dbReference type="Pfam" id="PF01266">
    <property type="entry name" value="DAO"/>
    <property type="match status" value="1"/>
</dbReference>
<feature type="domain" description="FAD dependent oxidoreductase" evidence="6">
    <location>
        <begin position="7"/>
        <end position="303"/>
    </location>
</feature>
<comment type="cofactor">
    <cofactor evidence="1">
        <name>FAD</name>
        <dbReference type="ChEBI" id="CHEBI:57692"/>
    </cofactor>
</comment>
<keyword evidence="4" id="KW-0560">Oxidoreductase</keyword>
<evidence type="ECO:0000256" key="5">
    <source>
        <dbReference type="ARBA" id="ARBA00037941"/>
    </source>
</evidence>
<evidence type="ECO:0000256" key="1">
    <source>
        <dbReference type="ARBA" id="ARBA00001974"/>
    </source>
</evidence>
<organism evidence="7 8">
    <name type="scientific">Sulfurifustis variabilis</name>
    <dbReference type="NCBI Taxonomy" id="1675686"/>
    <lineage>
        <taxon>Bacteria</taxon>
        <taxon>Pseudomonadati</taxon>
        <taxon>Pseudomonadota</taxon>
        <taxon>Gammaproteobacteria</taxon>
        <taxon>Acidiferrobacterales</taxon>
        <taxon>Acidiferrobacteraceae</taxon>
        <taxon>Sulfurifustis</taxon>
    </lineage>
</organism>
<dbReference type="GO" id="GO:0047545">
    <property type="term" value="F:(S)-2-hydroxyglutarate dehydrogenase activity"/>
    <property type="evidence" value="ECO:0007669"/>
    <property type="project" value="TreeGrafter"/>
</dbReference>
<evidence type="ECO:0000313" key="8">
    <source>
        <dbReference type="Proteomes" id="UP000218899"/>
    </source>
</evidence>
<keyword evidence="3" id="KW-0274">FAD</keyword>
<dbReference type="PANTHER" id="PTHR43104">
    <property type="entry name" value="L-2-HYDROXYGLUTARATE DEHYDROGENASE, MITOCHONDRIAL"/>
    <property type="match status" value="1"/>
</dbReference>
<evidence type="ECO:0000256" key="2">
    <source>
        <dbReference type="ARBA" id="ARBA00022630"/>
    </source>
</evidence>
<protein>
    <submittedName>
        <fullName evidence="7">FAD dependent oxidoreductase</fullName>
    </submittedName>
</protein>
<dbReference type="NCBIfam" id="NF008726">
    <property type="entry name" value="PRK11728.1"/>
    <property type="match status" value="1"/>
</dbReference>
<dbReference type="Gene3D" id="3.30.9.10">
    <property type="entry name" value="D-Amino Acid Oxidase, subunit A, domain 2"/>
    <property type="match status" value="1"/>
</dbReference>
<evidence type="ECO:0000313" key="7">
    <source>
        <dbReference type="EMBL" id="BAU48077.1"/>
    </source>
</evidence>
<sequence length="401" mass="44336">MGGARCDFLVIGGGVIGLNVARALKRRFTDCSVTVLEKEEHCGRHASGRNSGVLHAGFYYTADSLKARFTRDGNRELRAYCAERGVPVNACGKLVVAQRPEDLAGLAELERRARRNGVELHSVDAQAAREIEPRARTVERALFSPSTASVDPAAVLGRMEEDARAEGVSIRCGARYLGRSGGRVRTNAGAWEAGYVVNAAGLHADRVARDFGHSEHYRILPFKGLYLYSDEPAGAFRTNIYPVPDLRNPFLGVHFTVTAEGRAKIGPTAIPALWREQYEGAANFDAREFLDIVRRQAGLAVTAGFDFIRLAVEEVRKYSRKRLVALAARLAHGVRAEQYRRWGRPGIRAQLVDLRKRRLEMDFVLEGDDRSFHVLNAVSPAFTCSLPFSRFVASDIAARLR</sequence>
<dbReference type="PANTHER" id="PTHR43104:SF2">
    <property type="entry name" value="L-2-HYDROXYGLUTARATE DEHYDROGENASE, MITOCHONDRIAL"/>
    <property type="match status" value="1"/>
</dbReference>
<dbReference type="InterPro" id="IPR006076">
    <property type="entry name" value="FAD-dep_OxRdtase"/>
</dbReference>
<dbReference type="KEGG" id="sva:SVA_1515"/>
<dbReference type="InterPro" id="IPR036188">
    <property type="entry name" value="FAD/NAD-bd_sf"/>
</dbReference>
<evidence type="ECO:0000256" key="3">
    <source>
        <dbReference type="ARBA" id="ARBA00022827"/>
    </source>
</evidence>
<evidence type="ECO:0000259" key="6">
    <source>
        <dbReference type="Pfam" id="PF01266"/>
    </source>
</evidence>
<keyword evidence="2" id="KW-0285">Flavoprotein</keyword>
<accession>A0A1B4VDJ2</accession>
<dbReference type="SUPFAM" id="SSF51905">
    <property type="entry name" value="FAD/NAD(P)-binding domain"/>
    <property type="match status" value="1"/>
</dbReference>
<dbReference type="RefSeq" id="WP_096460624.1">
    <property type="nucleotide sequence ID" value="NZ_AP014936.1"/>
</dbReference>
<dbReference type="AlphaFoldDB" id="A0A1B4VDJ2"/>